<dbReference type="Proteomes" id="UP001497444">
    <property type="component" value="Chromosome 14"/>
</dbReference>
<keyword evidence="4 9" id="KW-1133">Transmembrane helix</keyword>
<dbReference type="SMART" id="SM00028">
    <property type="entry name" value="TPR"/>
    <property type="match status" value="2"/>
</dbReference>
<evidence type="ECO:0000256" key="6">
    <source>
        <dbReference type="PROSITE-ProRule" id="PRU00339"/>
    </source>
</evidence>
<evidence type="ECO:0000256" key="7">
    <source>
        <dbReference type="RuleBase" id="RU003945"/>
    </source>
</evidence>
<sequence length="648" mass="71394">MASSSSKAAQRILVASSCLSRRSRKLSVDKKSSLRKSFLLSDVVDPNRDRTTTTTSPSSSSCKEAQPLVFISGFLQRSLKPPDLTRERYGNHMSFVRGFAWWSRSSRVEEEATEKNGAIVEEDIIPEVSSSEEEEREVGFQGFSHDDSSLRDAEAFPCSGENKPRPSSASDSPSWSPEDAAAAEADVRTVLLRSVEEEQPVNETLAAETTSSSSIWSFLQVPVDAVIVTLDGFHNATGIPWWLTIVGSTLALRVALFPLTVTQLQKASELARLGSQLPSPVPVRGSGKSMADQYRIFTKRRLELGAPSPAWLIAVPLVQVPLFITWIVAVRQMAMASHPGFDCGGILWFTDLTVPVQGALGALFPTLVAVTYFINLQISFKGIEKQKGMMGTLMKFYKWWLEAATIPAFIFGFYLPQGVFMYWLTNNCCSLAQTIALRQPQVRAKLGLPLLSELTKLRETPPPSQSQGPSELKEEAVENMSADELLVLAANCIAQGKEDEALQVLHYTTTKYSNSTEALFALGKIYIGRQQWSEALQYYNLVLEKTKDNKLVIAAALGAGVALFKEGKRAEAIEVMSVITRLDVPKDALSQHRYFQGLVTLSSALSQEGNKAQALALLKKAAEYEPMVTSIYVSKLEEELRLENTKNN</sequence>
<gene>
    <name evidence="12" type="ORF">CSSPJE1EN1_LOCUS7425</name>
</gene>
<keyword evidence="13" id="KW-1185">Reference proteome</keyword>
<feature type="repeat" description="TPR" evidence="6">
    <location>
        <begin position="516"/>
        <end position="549"/>
    </location>
</feature>
<evidence type="ECO:0000259" key="11">
    <source>
        <dbReference type="Pfam" id="PF21545"/>
    </source>
</evidence>
<dbReference type="PANTHER" id="PTHR12428">
    <property type="entry name" value="OXA1"/>
    <property type="match status" value="1"/>
</dbReference>
<dbReference type="InterPro" id="IPR049078">
    <property type="entry name" value="T7SS_EccA1-like_N"/>
</dbReference>
<feature type="region of interest" description="Disordered" evidence="8">
    <location>
        <begin position="112"/>
        <end position="180"/>
    </location>
</feature>
<evidence type="ECO:0000256" key="4">
    <source>
        <dbReference type="ARBA" id="ARBA00022989"/>
    </source>
</evidence>
<protein>
    <recommendedName>
        <fullName evidence="14">ALBINO3-like protein 2, chloroplastic</fullName>
    </recommendedName>
</protein>
<evidence type="ECO:0000256" key="1">
    <source>
        <dbReference type="ARBA" id="ARBA00004141"/>
    </source>
</evidence>
<keyword evidence="3 7" id="KW-0812">Transmembrane</keyword>
<keyword evidence="5 9" id="KW-0472">Membrane</keyword>
<dbReference type="InterPro" id="IPR011990">
    <property type="entry name" value="TPR-like_helical_dom_sf"/>
</dbReference>
<feature type="domain" description="Membrane insertase YidC/Oxa/ALB C-terminal" evidence="10">
    <location>
        <begin position="241"/>
        <end position="438"/>
    </location>
</feature>
<dbReference type="Gene3D" id="1.25.40.10">
    <property type="entry name" value="Tetratricopeptide repeat domain"/>
    <property type="match status" value="1"/>
</dbReference>
<feature type="transmembrane region" description="Helical" evidence="9">
    <location>
        <begin position="358"/>
        <end position="378"/>
    </location>
</feature>
<feature type="transmembrane region" description="Helical" evidence="9">
    <location>
        <begin position="239"/>
        <end position="259"/>
    </location>
</feature>
<dbReference type="InterPro" id="IPR001708">
    <property type="entry name" value="YidC/ALB3/OXA1/COX18"/>
</dbReference>
<dbReference type="Pfam" id="PF02096">
    <property type="entry name" value="60KD_IMP"/>
    <property type="match status" value="1"/>
</dbReference>
<comment type="similarity">
    <text evidence="7">Belongs to the OXA1/ALB3/YidC family.</text>
</comment>
<organism evidence="12 13">
    <name type="scientific">Sphagnum jensenii</name>
    <dbReference type="NCBI Taxonomy" id="128206"/>
    <lineage>
        <taxon>Eukaryota</taxon>
        <taxon>Viridiplantae</taxon>
        <taxon>Streptophyta</taxon>
        <taxon>Embryophyta</taxon>
        <taxon>Bryophyta</taxon>
        <taxon>Sphagnophytina</taxon>
        <taxon>Sphagnopsida</taxon>
        <taxon>Sphagnales</taxon>
        <taxon>Sphagnaceae</taxon>
        <taxon>Sphagnum</taxon>
    </lineage>
</organism>
<feature type="compositionally biased region" description="Basic and acidic residues" evidence="8">
    <location>
        <begin position="144"/>
        <end position="154"/>
    </location>
</feature>
<keyword evidence="6" id="KW-0802">TPR repeat</keyword>
<comment type="subcellular location">
    <subcellularLocation>
        <location evidence="1 7">Membrane</location>
        <topology evidence="1 7">Multi-pass membrane protein</topology>
    </subcellularLocation>
</comment>
<reference evidence="12" key="1">
    <citation type="submission" date="2024-02" db="EMBL/GenBank/DDBJ databases">
        <authorList>
            <consortium name="ELIXIR-Norway"/>
            <consortium name="Elixir Norway"/>
        </authorList>
    </citation>
    <scope>NUCLEOTIDE SEQUENCE</scope>
</reference>
<dbReference type="PANTHER" id="PTHR12428:SF65">
    <property type="entry name" value="CYTOCHROME C OXIDASE ASSEMBLY PROTEIN COX18, MITOCHONDRIAL"/>
    <property type="match status" value="1"/>
</dbReference>
<dbReference type="SUPFAM" id="SSF48452">
    <property type="entry name" value="TPR-like"/>
    <property type="match status" value="1"/>
</dbReference>
<evidence type="ECO:0000256" key="8">
    <source>
        <dbReference type="SAM" id="MobiDB-lite"/>
    </source>
</evidence>
<name>A0ABP0W667_9BRYO</name>
<accession>A0ABP0W667</accession>
<evidence type="ECO:0000256" key="3">
    <source>
        <dbReference type="ARBA" id="ARBA00022692"/>
    </source>
</evidence>
<dbReference type="Pfam" id="PF21545">
    <property type="entry name" value="T7SS_EccA1_N"/>
    <property type="match status" value="1"/>
</dbReference>
<evidence type="ECO:0000259" key="10">
    <source>
        <dbReference type="Pfam" id="PF02096"/>
    </source>
</evidence>
<feature type="compositionally biased region" description="Low complexity" evidence="8">
    <location>
        <begin position="166"/>
        <end position="180"/>
    </location>
</feature>
<dbReference type="CDD" id="cd20069">
    <property type="entry name" value="5TM_Oxa1-like"/>
    <property type="match status" value="1"/>
</dbReference>
<proteinExistence type="inferred from homology"/>
<feature type="transmembrane region" description="Helical" evidence="9">
    <location>
        <begin position="399"/>
        <end position="424"/>
    </location>
</feature>
<dbReference type="InterPro" id="IPR019734">
    <property type="entry name" value="TPR_rpt"/>
</dbReference>
<dbReference type="InterPro" id="IPR028055">
    <property type="entry name" value="YidC/Oxa/ALB_C"/>
</dbReference>
<evidence type="ECO:0000256" key="5">
    <source>
        <dbReference type="ARBA" id="ARBA00023136"/>
    </source>
</evidence>
<evidence type="ECO:0000256" key="2">
    <source>
        <dbReference type="ARBA" id="ARBA00010583"/>
    </source>
</evidence>
<evidence type="ECO:0008006" key="14">
    <source>
        <dbReference type="Google" id="ProtNLM"/>
    </source>
</evidence>
<feature type="compositionally biased region" description="Acidic residues" evidence="8">
    <location>
        <begin position="120"/>
        <end position="136"/>
    </location>
</feature>
<feature type="domain" description="ESX-1 secretion system protein EccA1-like N-terminal" evidence="11">
    <location>
        <begin position="485"/>
        <end position="627"/>
    </location>
</feature>
<evidence type="ECO:0000256" key="9">
    <source>
        <dbReference type="SAM" id="Phobius"/>
    </source>
</evidence>
<dbReference type="EMBL" id="OZ020109">
    <property type="protein sequence ID" value="CAK9261947.1"/>
    <property type="molecule type" value="Genomic_DNA"/>
</dbReference>
<comment type="similarity">
    <text evidence="2">Belongs to the OXA1/ALB3/YidC (TC 2.A.9.2) family.</text>
</comment>
<evidence type="ECO:0000313" key="13">
    <source>
        <dbReference type="Proteomes" id="UP001497444"/>
    </source>
</evidence>
<dbReference type="PROSITE" id="PS50005">
    <property type="entry name" value="TPR"/>
    <property type="match status" value="1"/>
</dbReference>
<evidence type="ECO:0000313" key="12">
    <source>
        <dbReference type="EMBL" id="CAK9261947.1"/>
    </source>
</evidence>
<feature type="transmembrane region" description="Helical" evidence="9">
    <location>
        <begin position="309"/>
        <end position="329"/>
    </location>
</feature>